<dbReference type="SUPFAM" id="SSF51126">
    <property type="entry name" value="Pectin lyase-like"/>
    <property type="match status" value="1"/>
</dbReference>
<keyword evidence="1" id="KW-0732">Signal</keyword>
<reference evidence="2" key="1">
    <citation type="submission" date="2020-01" db="EMBL/GenBank/DDBJ databases">
        <authorList>
            <person name="Seo Y.L."/>
        </authorList>
    </citation>
    <scope>NUCLEOTIDE SEQUENCE</scope>
    <source>
        <strain evidence="2">R11</strain>
    </source>
</reference>
<organism evidence="2 3">
    <name type="scientific">Mucilaginibacter agri</name>
    <dbReference type="NCBI Taxonomy" id="2695265"/>
    <lineage>
        <taxon>Bacteria</taxon>
        <taxon>Pseudomonadati</taxon>
        <taxon>Bacteroidota</taxon>
        <taxon>Sphingobacteriia</taxon>
        <taxon>Sphingobacteriales</taxon>
        <taxon>Sphingobacteriaceae</taxon>
        <taxon>Mucilaginibacter</taxon>
    </lineage>
</organism>
<feature type="chain" id="PRO_5036717593" description="Right handed beta helix region" evidence="1">
    <location>
        <begin position="24"/>
        <end position="464"/>
    </location>
</feature>
<dbReference type="AlphaFoldDB" id="A0A965ZG29"/>
<comment type="caution">
    <text evidence="2">The sequence shown here is derived from an EMBL/GenBank/DDBJ whole genome shotgun (WGS) entry which is preliminary data.</text>
</comment>
<protein>
    <recommendedName>
        <fullName evidence="4">Right handed beta helix region</fullName>
    </recommendedName>
</protein>
<dbReference type="InterPro" id="IPR011050">
    <property type="entry name" value="Pectin_lyase_fold/virulence"/>
</dbReference>
<name>A0A965ZG29_9SPHI</name>
<sequence length="464" mass="49431">MKKILIQLTAVFSLGVMLSACHKAEVVNISQPLVSTANGIKSDTLSGTVKGTMLAGKTYYVKSDVTVNDGDTLMMQSGVHLIILGDGATPASSPEIFMHGTFISLGTKDAPNYITVKNAADLHTQAAAQNYTNVFKGWWGGITCTPAAPTPSKPNPAGGDAIIKWTHIEFGGAPAGTNDDQSFYASGDPRYNMYFANITKNLIIEDSWFFGSKDDNIRVSGGKISIMRNTFELCGGVGGEFFNMKSGTVGDLAYNMCIGAATNSLKASDAGTTGTQCNVNMYNNTMVNGGYRQTKTGRGGSIDYEKSARGSMYNNLVVNCRFGPRITSDADVVNIKYNNQYLYGYSPAIVAQFYSVDGVGTKQSGDIMSTTPQQNDPKFYGYDVNQYNFTANPGPISANLQPYAVIGIGTSNFKLQTSSPALGKGKTDFSPMMAVKTTGDFGTTITLPGKDIGAYQNDGTGNQH</sequence>
<evidence type="ECO:0000313" key="2">
    <source>
        <dbReference type="EMBL" id="NCD70010.1"/>
    </source>
</evidence>
<dbReference type="PROSITE" id="PS51257">
    <property type="entry name" value="PROKAR_LIPOPROTEIN"/>
    <property type="match status" value="1"/>
</dbReference>
<dbReference type="EMBL" id="WWEO01000042">
    <property type="protein sequence ID" value="NCD70010.1"/>
    <property type="molecule type" value="Genomic_DNA"/>
</dbReference>
<evidence type="ECO:0000313" key="3">
    <source>
        <dbReference type="Proteomes" id="UP000638732"/>
    </source>
</evidence>
<proteinExistence type="predicted"/>
<evidence type="ECO:0000256" key="1">
    <source>
        <dbReference type="SAM" id="SignalP"/>
    </source>
</evidence>
<evidence type="ECO:0008006" key="4">
    <source>
        <dbReference type="Google" id="ProtNLM"/>
    </source>
</evidence>
<dbReference type="RefSeq" id="WP_166585978.1">
    <property type="nucleotide sequence ID" value="NZ_WWEO01000042.1"/>
</dbReference>
<keyword evidence="3" id="KW-1185">Reference proteome</keyword>
<gene>
    <name evidence="2" type="ORF">GSY63_11630</name>
</gene>
<reference evidence="2" key="2">
    <citation type="submission" date="2020-10" db="EMBL/GenBank/DDBJ databases">
        <title>Mucilaginibacter sp. nov., isolated from soil.</title>
        <authorList>
            <person name="Jeon C.O."/>
        </authorList>
    </citation>
    <scope>NUCLEOTIDE SEQUENCE</scope>
    <source>
        <strain evidence="2">R11</strain>
    </source>
</reference>
<accession>A0A965ZG29</accession>
<feature type="signal peptide" evidence="1">
    <location>
        <begin position="1"/>
        <end position="23"/>
    </location>
</feature>
<dbReference type="Proteomes" id="UP000638732">
    <property type="component" value="Unassembled WGS sequence"/>
</dbReference>